<dbReference type="PANTHER" id="PTHR10744">
    <property type="entry name" value="40S RIBOSOMAL PROTEIN S11 FAMILY MEMBER"/>
    <property type="match status" value="1"/>
</dbReference>
<evidence type="ECO:0000256" key="1">
    <source>
        <dbReference type="ARBA" id="ARBA00010254"/>
    </source>
</evidence>
<dbReference type="PANTHER" id="PTHR10744:SF1">
    <property type="entry name" value="SMALL RIBOSOMAL SUBUNIT PROTEIN US17M"/>
    <property type="match status" value="1"/>
</dbReference>
<dbReference type="InterPro" id="IPR000266">
    <property type="entry name" value="Ribosomal_uS17"/>
</dbReference>
<evidence type="ECO:0000313" key="4">
    <source>
        <dbReference type="EMBL" id="NLD25348.1"/>
    </source>
</evidence>
<dbReference type="Pfam" id="PF00366">
    <property type="entry name" value="Ribosomal_S17"/>
    <property type="match status" value="1"/>
</dbReference>
<evidence type="ECO:0000256" key="2">
    <source>
        <dbReference type="ARBA" id="ARBA00022980"/>
    </source>
</evidence>
<proteinExistence type="inferred from homology"/>
<dbReference type="AlphaFoldDB" id="A0A847CZF5"/>
<dbReference type="PRINTS" id="PR00973">
    <property type="entry name" value="RIBOSOMALS17"/>
</dbReference>
<dbReference type="Gene3D" id="2.40.50.140">
    <property type="entry name" value="Nucleic acid-binding proteins"/>
    <property type="match status" value="1"/>
</dbReference>
<keyword evidence="2" id="KW-0689">Ribosomal protein</keyword>
<dbReference type="GO" id="GO:0022627">
    <property type="term" value="C:cytosolic small ribosomal subunit"/>
    <property type="evidence" value="ECO:0007669"/>
    <property type="project" value="TreeGrafter"/>
</dbReference>
<comment type="caution">
    <text evidence="4">The sequence shown here is derived from an EMBL/GenBank/DDBJ whole genome shotgun (WGS) entry which is preliminary data.</text>
</comment>
<reference evidence="4 5" key="1">
    <citation type="journal article" date="2020" name="Biotechnol. Biofuels">
        <title>New insights from the biogas microbiome by comprehensive genome-resolved metagenomics of nearly 1600 species originating from multiple anaerobic digesters.</title>
        <authorList>
            <person name="Campanaro S."/>
            <person name="Treu L."/>
            <person name="Rodriguez-R L.M."/>
            <person name="Kovalovszki A."/>
            <person name="Ziels R.M."/>
            <person name="Maus I."/>
            <person name="Zhu X."/>
            <person name="Kougias P.G."/>
            <person name="Basile A."/>
            <person name="Luo G."/>
            <person name="Schluter A."/>
            <person name="Konstantinidis K.T."/>
            <person name="Angelidaki I."/>
        </authorList>
    </citation>
    <scope>NUCLEOTIDE SEQUENCE [LARGE SCALE GENOMIC DNA]</scope>
    <source>
        <strain evidence="4">AS06rmzACSIP_65</strain>
    </source>
</reference>
<dbReference type="Proteomes" id="UP000545876">
    <property type="component" value="Unassembled WGS sequence"/>
</dbReference>
<dbReference type="GO" id="GO:0006412">
    <property type="term" value="P:translation"/>
    <property type="evidence" value="ECO:0007669"/>
    <property type="project" value="InterPro"/>
</dbReference>
<name>A0A847CZF5_9BACT</name>
<protein>
    <submittedName>
        <fullName evidence="4">Mitochondrial small ribosomal subunit protein uS17m</fullName>
    </submittedName>
</protein>
<sequence>MKKETTEKQSKRREIEAVVVGTSMNKTVKVRVDTVESHAIYKKRIKRKKIYFAHAEEELSIGDKVVIKESRPFSKKIRWVVIKKI</sequence>
<dbReference type="GO" id="GO:0003735">
    <property type="term" value="F:structural constituent of ribosome"/>
    <property type="evidence" value="ECO:0007669"/>
    <property type="project" value="InterPro"/>
</dbReference>
<dbReference type="EMBL" id="JAAZBX010000004">
    <property type="protein sequence ID" value="NLD25348.1"/>
    <property type="molecule type" value="Genomic_DNA"/>
</dbReference>
<dbReference type="SUPFAM" id="SSF50249">
    <property type="entry name" value="Nucleic acid-binding proteins"/>
    <property type="match status" value="1"/>
</dbReference>
<keyword evidence="3" id="KW-0687">Ribonucleoprotein</keyword>
<dbReference type="InterPro" id="IPR012340">
    <property type="entry name" value="NA-bd_OB-fold"/>
</dbReference>
<evidence type="ECO:0000256" key="3">
    <source>
        <dbReference type="ARBA" id="ARBA00023274"/>
    </source>
</evidence>
<gene>
    <name evidence="4" type="ORF">GX656_01760</name>
</gene>
<evidence type="ECO:0000313" key="5">
    <source>
        <dbReference type="Proteomes" id="UP000545876"/>
    </source>
</evidence>
<accession>A0A847CZF5</accession>
<organism evidence="4 5">
    <name type="scientific">Candidatus Dojkabacteria bacterium</name>
    <dbReference type="NCBI Taxonomy" id="2099670"/>
    <lineage>
        <taxon>Bacteria</taxon>
        <taxon>Candidatus Dojkabacteria</taxon>
    </lineage>
</organism>
<comment type="similarity">
    <text evidence="1">Belongs to the universal ribosomal protein uS17 family.</text>
</comment>